<dbReference type="eggNOG" id="COG3423">
    <property type="taxonomic scope" value="Bacteria"/>
</dbReference>
<dbReference type="STRING" id="235985.SAMN05414137_110112"/>
<dbReference type="EMBL" id="FOAZ01000010">
    <property type="protein sequence ID" value="SEL59180.1"/>
    <property type="molecule type" value="Genomic_DNA"/>
</dbReference>
<gene>
    <name evidence="1" type="ORF">SAMN05414137_110112</name>
</gene>
<accession>A0A1H7RFS8</accession>
<evidence type="ECO:0000313" key="2">
    <source>
        <dbReference type="Proteomes" id="UP000183015"/>
    </source>
</evidence>
<evidence type="ECO:0000313" key="1">
    <source>
        <dbReference type="EMBL" id="SEL59180.1"/>
    </source>
</evidence>
<name>A0A1H7RFS8_STRJI</name>
<protein>
    <recommendedName>
        <fullName evidence="3">XRE family transcriptional regulator</fullName>
    </recommendedName>
</protein>
<reference evidence="2" key="1">
    <citation type="submission" date="2016-10" db="EMBL/GenBank/DDBJ databases">
        <authorList>
            <person name="Varghese N."/>
        </authorList>
    </citation>
    <scope>NUCLEOTIDE SEQUENCE [LARGE SCALE GENOMIC DNA]</scope>
    <source>
        <strain evidence="2">DSM 45096 / BCRC 16803 / CGMCC 4.1857 / CIP 109030 / JCM 12277 / KCTC 19219 / NBRC 100920 / 33214</strain>
    </source>
</reference>
<proteinExistence type="predicted"/>
<dbReference type="AlphaFoldDB" id="A0A1H7RFS8"/>
<dbReference type="Proteomes" id="UP000183015">
    <property type="component" value="Unassembled WGS sequence"/>
</dbReference>
<dbReference type="RefSeq" id="WP_052438868.1">
    <property type="nucleotide sequence ID" value="NZ_BBPN01000018.1"/>
</dbReference>
<evidence type="ECO:0008006" key="3">
    <source>
        <dbReference type="Google" id="ProtNLM"/>
    </source>
</evidence>
<keyword evidence="2" id="KW-1185">Reference proteome</keyword>
<organism evidence="1 2">
    <name type="scientific">Streptacidiphilus jiangxiensis</name>
    <dbReference type="NCBI Taxonomy" id="235985"/>
    <lineage>
        <taxon>Bacteria</taxon>
        <taxon>Bacillati</taxon>
        <taxon>Actinomycetota</taxon>
        <taxon>Actinomycetes</taxon>
        <taxon>Kitasatosporales</taxon>
        <taxon>Streptomycetaceae</taxon>
        <taxon>Streptacidiphilus</taxon>
    </lineage>
</organism>
<sequence>MTAAGVLFPMEQVAREFRALVERPVPLEMKTADLGEGLPDEPVDVLALRALLLHPALGHQARGAVWARLLELAASGDREGEDWRLAAVGMALPGLTRVSMRWARTVKEATPEQRIWPQSTADPAISAGPDALVAATYANRASVPRDLWLHLLEHAERHVDVLVYSGTFLAQSNPHVAEMLATRARHGTQVRLCFADPTGQAVARHDQEEELDGTMAAKIRASLTYYRPLLGQDRCEVRLHDATVYASLFRYDDDLLANPHIWGQPASANPLLHLRRGPARGWFDHYAASFDAVWTAARPWDGTTARTSKE</sequence>